<evidence type="ECO:0000313" key="4">
    <source>
        <dbReference type="Proteomes" id="UP000187367"/>
    </source>
</evidence>
<feature type="domain" description="NAD-dependent epimerase/dehydratase" evidence="2">
    <location>
        <begin position="7"/>
        <end position="229"/>
    </location>
</feature>
<proteinExistence type="inferred from homology"/>
<accession>A0A1R1RPS7</accession>
<dbReference type="Gene3D" id="3.90.25.10">
    <property type="entry name" value="UDP-galactose 4-epimerase, domain 1"/>
    <property type="match status" value="1"/>
</dbReference>
<name>A0A1R1QLR8_9BACI</name>
<comment type="similarity">
    <text evidence="1">Belongs to the NAD(P)-dependent epimerase/dehydratase family.</text>
</comment>
<organism evidence="3 4">
    <name type="scientific">Bacillus swezeyi</name>
    <dbReference type="NCBI Taxonomy" id="1925020"/>
    <lineage>
        <taxon>Bacteria</taxon>
        <taxon>Bacillati</taxon>
        <taxon>Bacillota</taxon>
        <taxon>Bacilli</taxon>
        <taxon>Bacillales</taxon>
        <taxon>Bacillaceae</taxon>
        <taxon>Bacillus</taxon>
    </lineage>
</organism>
<dbReference type="AlphaFoldDB" id="A0A1R1QLR8"/>
<dbReference type="Pfam" id="PF01370">
    <property type="entry name" value="Epimerase"/>
    <property type="match status" value="1"/>
</dbReference>
<dbReference type="SUPFAM" id="SSF51735">
    <property type="entry name" value="NAD(P)-binding Rossmann-fold domains"/>
    <property type="match status" value="1"/>
</dbReference>
<evidence type="ECO:0000256" key="1">
    <source>
        <dbReference type="ARBA" id="ARBA00007637"/>
    </source>
</evidence>
<gene>
    <name evidence="3" type="ORF">BW143_10350</name>
</gene>
<evidence type="ECO:0000313" key="3">
    <source>
        <dbReference type="EMBL" id="OMI05564.1"/>
    </source>
</evidence>
<keyword evidence="4" id="KW-1185">Reference proteome</keyword>
<dbReference type="Proteomes" id="UP000187367">
    <property type="component" value="Unassembled WGS sequence"/>
</dbReference>
<accession>A0A1R1QLR8</accession>
<dbReference type="RefSeq" id="WP_076762378.1">
    <property type="nucleotide sequence ID" value="NZ_JARMMH010000002.1"/>
</dbReference>
<reference evidence="3 4" key="1">
    <citation type="submission" date="2017-01" db="EMBL/GenBank/DDBJ databases">
        <title>Bacillus phylogenomics.</title>
        <authorList>
            <person name="Dunlap C."/>
        </authorList>
    </citation>
    <scope>NUCLEOTIDE SEQUENCE [LARGE SCALE GENOMIC DNA]</scope>
    <source>
        <strain evidence="3 4">NRRL B-41282</strain>
    </source>
</reference>
<dbReference type="InterPro" id="IPR001509">
    <property type="entry name" value="Epimerase_deHydtase"/>
</dbReference>
<evidence type="ECO:0000259" key="2">
    <source>
        <dbReference type="Pfam" id="PF01370"/>
    </source>
</evidence>
<dbReference type="PANTHER" id="PTHR43000">
    <property type="entry name" value="DTDP-D-GLUCOSE 4,6-DEHYDRATASE-RELATED"/>
    <property type="match status" value="1"/>
</dbReference>
<comment type="caution">
    <text evidence="3">The sequence shown here is derived from an EMBL/GenBank/DDBJ whole genome shotgun (WGS) entry which is preliminary data.</text>
</comment>
<dbReference type="InterPro" id="IPR036291">
    <property type="entry name" value="NAD(P)-bd_dom_sf"/>
</dbReference>
<dbReference type="Gene3D" id="3.40.50.720">
    <property type="entry name" value="NAD(P)-binding Rossmann-like Domain"/>
    <property type="match status" value="1"/>
</dbReference>
<sequence>MNQPPKILITGAGGFTGRHACRHFSQAGFDVTAIARTNTPDSQVKVEYCNLTDQDAVASLVKKTKPKYLLHLAGQNHVGQSWLDPVSSLENNLLSTLYVIEALRHEHPECKICVAGSVLQFDLNDLSALPHPYSLSKTLQVLIAQAWEILYNMQIIIAKPSNLIGPGFSKGVCSIFAQKIADMEASKADQVLEIDNLNVQRDFLDVRDVVRAYEILLTKGESGEVYEVASGRSYSLNEVVSNYRKLTAIDFEIKSRVNEKINTKLDLNPAKMMSLGWKPVIPLESSLADILNFYRCK</sequence>
<dbReference type="EMBL" id="MTJL01000018">
    <property type="protein sequence ID" value="OMI05564.1"/>
    <property type="molecule type" value="Genomic_DNA"/>
</dbReference>
<protein>
    <submittedName>
        <fullName evidence="3">UDP-2-acetamido-2,6-dideoxy-hexulose 4-reductase</fullName>
    </submittedName>
</protein>
<dbReference type="OrthoDB" id="9779041at2"/>